<dbReference type="Gene3D" id="3.90.226.10">
    <property type="entry name" value="2-enoyl-CoA Hydratase, Chain A, domain 1"/>
    <property type="match status" value="1"/>
</dbReference>
<organism evidence="5 6">
    <name type="scientific">Polarella glacialis</name>
    <name type="common">Dinoflagellate</name>
    <dbReference type="NCBI Taxonomy" id="89957"/>
    <lineage>
        <taxon>Eukaryota</taxon>
        <taxon>Sar</taxon>
        <taxon>Alveolata</taxon>
        <taxon>Dinophyceae</taxon>
        <taxon>Suessiales</taxon>
        <taxon>Suessiaceae</taxon>
        <taxon>Polarella</taxon>
    </lineage>
</organism>
<evidence type="ECO:0000256" key="2">
    <source>
        <dbReference type="ARBA" id="ARBA00023239"/>
    </source>
</evidence>
<dbReference type="GO" id="GO:0016853">
    <property type="term" value="F:isomerase activity"/>
    <property type="evidence" value="ECO:0007669"/>
    <property type="project" value="UniProtKB-KW"/>
</dbReference>
<dbReference type="InterPro" id="IPR029045">
    <property type="entry name" value="ClpP/crotonase-like_dom_sf"/>
</dbReference>
<dbReference type="InterPro" id="IPR001753">
    <property type="entry name" value="Enoyl-CoA_hydra/iso"/>
</dbReference>
<comment type="caution">
    <text evidence="5">The sequence shown here is derived from an EMBL/GenBank/DDBJ whole genome shotgun (WGS) entry which is preliminary data.</text>
</comment>
<dbReference type="SUPFAM" id="SSF52096">
    <property type="entry name" value="ClpP/crotonase"/>
    <property type="match status" value="1"/>
</dbReference>
<evidence type="ECO:0000313" key="6">
    <source>
        <dbReference type="Proteomes" id="UP000626109"/>
    </source>
</evidence>
<evidence type="ECO:0000256" key="3">
    <source>
        <dbReference type="ARBA" id="ARBA00023268"/>
    </source>
</evidence>
<sequence length="159" mass="16241">MAAISAVRQDGVGIITLSNGPVNSLSKNLVSAFEHELQNLVKDVKVKAILVTGAGKFFSGGAEISELTLLAAQGPNHAGPSPTEALRKVIDLLDSCPKTTVAAINGQALGGGLEVAMGCHYRVAVPQASLALPEVKLGLLPGGQGTQRLPLLAPLTTVM</sequence>
<dbReference type="CDD" id="cd06558">
    <property type="entry name" value="crotonase-like"/>
    <property type="match status" value="1"/>
</dbReference>
<evidence type="ECO:0000256" key="1">
    <source>
        <dbReference type="ARBA" id="ARBA00023235"/>
    </source>
</evidence>
<dbReference type="AlphaFoldDB" id="A0A813HRD2"/>
<gene>
    <name evidence="5" type="ORF">PGLA2088_LOCUS2298</name>
</gene>
<dbReference type="PANTHER" id="PTHR23309">
    <property type="entry name" value="3-HYDROXYACYL-COA DEHYROGENASE"/>
    <property type="match status" value="1"/>
</dbReference>
<protein>
    <submittedName>
        <fullName evidence="5">Uncharacterized protein</fullName>
    </submittedName>
</protein>
<keyword evidence="2" id="KW-0456">Lyase</keyword>
<dbReference type="GO" id="GO:0016829">
    <property type="term" value="F:lyase activity"/>
    <property type="evidence" value="ECO:0007669"/>
    <property type="project" value="UniProtKB-KW"/>
</dbReference>
<evidence type="ECO:0000256" key="4">
    <source>
        <dbReference type="RuleBase" id="RU003707"/>
    </source>
</evidence>
<reference evidence="5" key="1">
    <citation type="submission" date="2021-02" db="EMBL/GenBank/DDBJ databases">
        <authorList>
            <person name="Dougan E. K."/>
            <person name="Rhodes N."/>
            <person name="Thang M."/>
            <person name="Chan C."/>
        </authorList>
    </citation>
    <scope>NUCLEOTIDE SEQUENCE</scope>
</reference>
<keyword evidence="3" id="KW-0511">Multifunctional enzyme</keyword>
<dbReference type="GO" id="GO:0006635">
    <property type="term" value="P:fatty acid beta-oxidation"/>
    <property type="evidence" value="ECO:0007669"/>
    <property type="project" value="TreeGrafter"/>
</dbReference>
<proteinExistence type="inferred from homology"/>
<comment type="similarity">
    <text evidence="4">Belongs to the enoyl-CoA hydratase/isomerase family.</text>
</comment>
<dbReference type="InterPro" id="IPR018376">
    <property type="entry name" value="Enoyl-CoA_hyd/isom_CS"/>
</dbReference>
<dbReference type="Proteomes" id="UP000626109">
    <property type="component" value="Unassembled WGS sequence"/>
</dbReference>
<evidence type="ECO:0000313" key="5">
    <source>
        <dbReference type="EMBL" id="CAE8641321.1"/>
    </source>
</evidence>
<dbReference type="PROSITE" id="PS00166">
    <property type="entry name" value="ENOYL_COA_HYDRATASE"/>
    <property type="match status" value="1"/>
</dbReference>
<dbReference type="GO" id="GO:0003857">
    <property type="term" value="F:(3S)-3-hydroxyacyl-CoA dehydrogenase (NAD+) activity"/>
    <property type="evidence" value="ECO:0007669"/>
    <property type="project" value="TreeGrafter"/>
</dbReference>
<dbReference type="EMBL" id="CAJNNW010001836">
    <property type="protein sequence ID" value="CAE8641321.1"/>
    <property type="molecule type" value="Genomic_DNA"/>
</dbReference>
<dbReference type="PANTHER" id="PTHR23309:SF49">
    <property type="entry name" value="PEROXISOMAL BIFUNCTIONAL ENZYME"/>
    <property type="match status" value="1"/>
</dbReference>
<keyword evidence="1" id="KW-0413">Isomerase</keyword>
<dbReference type="Pfam" id="PF00378">
    <property type="entry name" value="ECH_1"/>
    <property type="match status" value="1"/>
</dbReference>
<name>A0A813HRD2_POLGL</name>
<accession>A0A813HRD2</accession>